<dbReference type="Gene3D" id="1.10.3720.10">
    <property type="entry name" value="MetI-like"/>
    <property type="match status" value="1"/>
</dbReference>
<evidence type="ECO:0000256" key="3">
    <source>
        <dbReference type="ARBA" id="ARBA00022475"/>
    </source>
</evidence>
<evidence type="ECO:0000256" key="2">
    <source>
        <dbReference type="ARBA" id="ARBA00022448"/>
    </source>
</evidence>
<dbReference type="SUPFAM" id="SSF161098">
    <property type="entry name" value="MetI-like"/>
    <property type="match status" value="1"/>
</dbReference>
<dbReference type="Pfam" id="PF00528">
    <property type="entry name" value="BPD_transp_1"/>
    <property type="match status" value="1"/>
</dbReference>
<dbReference type="InterPro" id="IPR051393">
    <property type="entry name" value="ABC_transporter_permease"/>
</dbReference>
<comment type="subcellular location">
    <subcellularLocation>
        <location evidence="1">Cell membrane</location>
        <topology evidence="1">Multi-pass membrane protein</topology>
    </subcellularLocation>
</comment>
<evidence type="ECO:0000256" key="7">
    <source>
        <dbReference type="SAM" id="Phobius"/>
    </source>
</evidence>
<reference evidence="9" key="1">
    <citation type="submission" date="2020-05" db="EMBL/GenBank/DDBJ databases">
        <authorList>
            <person name="Chiriac C."/>
            <person name="Salcher M."/>
            <person name="Ghai R."/>
            <person name="Kavagutti S V."/>
        </authorList>
    </citation>
    <scope>NUCLEOTIDE SEQUENCE</scope>
</reference>
<keyword evidence="2" id="KW-0813">Transport</keyword>
<gene>
    <name evidence="9" type="ORF">UFOPK3775_00031</name>
</gene>
<accession>A0A6J5YIF0</accession>
<evidence type="ECO:0000256" key="4">
    <source>
        <dbReference type="ARBA" id="ARBA00022692"/>
    </source>
</evidence>
<feature type="transmembrane region" description="Helical" evidence="7">
    <location>
        <begin position="129"/>
        <end position="149"/>
    </location>
</feature>
<dbReference type="GO" id="GO:0005886">
    <property type="term" value="C:plasma membrane"/>
    <property type="evidence" value="ECO:0007669"/>
    <property type="project" value="UniProtKB-SubCell"/>
</dbReference>
<evidence type="ECO:0000259" key="8">
    <source>
        <dbReference type="PROSITE" id="PS50928"/>
    </source>
</evidence>
<dbReference type="InterPro" id="IPR035906">
    <property type="entry name" value="MetI-like_sf"/>
</dbReference>
<dbReference type="InterPro" id="IPR000515">
    <property type="entry name" value="MetI-like"/>
</dbReference>
<feature type="transmembrane region" description="Helical" evidence="7">
    <location>
        <begin position="232"/>
        <end position="252"/>
    </location>
</feature>
<keyword evidence="6 7" id="KW-0472">Membrane</keyword>
<dbReference type="PANTHER" id="PTHR30193">
    <property type="entry name" value="ABC TRANSPORTER PERMEASE PROTEIN"/>
    <property type="match status" value="1"/>
</dbReference>
<name>A0A6J5YIF0_9ZZZZ</name>
<keyword evidence="3" id="KW-1003">Cell membrane</keyword>
<evidence type="ECO:0000313" key="9">
    <source>
        <dbReference type="EMBL" id="CAB4329526.1"/>
    </source>
</evidence>
<feature type="domain" description="ABC transmembrane type-1" evidence="8">
    <location>
        <begin position="92"/>
        <end position="311"/>
    </location>
</feature>
<dbReference type="PROSITE" id="PS50928">
    <property type="entry name" value="ABC_TM1"/>
    <property type="match status" value="1"/>
</dbReference>
<feature type="transmembrane region" description="Helical" evidence="7">
    <location>
        <begin position="180"/>
        <end position="201"/>
    </location>
</feature>
<sequence length="322" mass="35528">MTQLLARRKDDGVSRKTGFRRFSEAGIATYIMLAPFAILFIVFSIYPVLSSLRLSFMRYNAICNPDQAPCGSVGFGNYTTLIFNDDRFHKALSNTGLYVIGAVLLGMLASLALALALQEDTRTNRVLRVIFFLPSVTSGIAVVLVWGWVFRGDQVGLLNAFLNIFGIAPIEWLATTWMAIPILIFMSVWGGAGFGMILFLAGLNSIPAMYYEAAVIDGAGPRQRFRYITLPLLRPVMVYVAITGIIGAFQIFEGVYLLFPTSVGSIGGLQDMALMIVPYLYDAGFNKFRLGYASAIAWILFAIIFVVSMINLKISRSLEDLK</sequence>
<proteinExistence type="predicted"/>
<keyword evidence="4 7" id="KW-0812">Transmembrane</keyword>
<feature type="transmembrane region" description="Helical" evidence="7">
    <location>
        <begin position="292"/>
        <end position="312"/>
    </location>
</feature>
<dbReference type="EMBL" id="CAESAK010000002">
    <property type="protein sequence ID" value="CAB4329526.1"/>
    <property type="molecule type" value="Genomic_DNA"/>
</dbReference>
<dbReference type="GO" id="GO:0055085">
    <property type="term" value="P:transmembrane transport"/>
    <property type="evidence" value="ECO:0007669"/>
    <property type="project" value="InterPro"/>
</dbReference>
<feature type="transmembrane region" description="Helical" evidence="7">
    <location>
        <begin position="97"/>
        <end position="117"/>
    </location>
</feature>
<keyword evidence="5 7" id="KW-1133">Transmembrane helix</keyword>
<protein>
    <submittedName>
        <fullName evidence="9">Unannotated protein</fullName>
    </submittedName>
</protein>
<dbReference type="AlphaFoldDB" id="A0A6J5YIF0"/>
<dbReference type="CDD" id="cd06261">
    <property type="entry name" value="TM_PBP2"/>
    <property type="match status" value="1"/>
</dbReference>
<evidence type="ECO:0000256" key="6">
    <source>
        <dbReference type="ARBA" id="ARBA00023136"/>
    </source>
</evidence>
<evidence type="ECO:0000256" key="5">
    <source>
        <dbReference type="ARBA" id="ARBA00022989"/>
    </source>
</evidence>
<feature type="transmembrane region" description="Helical" evidence="7">
    <location>
        <begin position="27"/>
        <end position="49"/>
    </location>
</feature>
<dbReference type="PANTHER" id="PTHR30193:SF37">
    <property type="entry name" value="INNER MEMBRANE ABC TRANSPORTER PERMEASE PROTEIN YCJO"/>
    <property type="match status" value="1"/>
</dbReference>
<organism evidence="9">
    <name type="scientific">freshwater metagenome</name>
    <dbReference type="NCBI Taxonomy" id="449393"/>
    <lineage>
        <taxon>unclassified sequences</taxon>
        <taxon>metagenomes</taxon>
        <taxon>ecological metagenomes</taxon>
    </lineage>
</organism>
<evidence type="ECO:0000256" key="1">
    <source>
        <dbReference type="ARBA" id="ARBA00004651"/>
    </source>
</evidence>